<evidence type="ECO:0000313" key="2">
    <source>
        <dbReference type="Proteomes" id="UP000655410"/>
    </source>
</evidence>
<dbReference type="EMBL" id="BMNI01000001">
    <property type="protein sequence ID" value="GGO86625.1"/>
    <property type="molecule type" value="Genomic_DNA"/>
</dbReference>
<proteinExistence type="predicted"/>
<organism evidence="1 2">
    <name type="scientific">Nocardioides phosphati</name>
    <dbReference type="NCBI Taxonomy" id="1867775"/>
    <lineage>
        <taxon>Bacteria</taxon>
        <taxon>Bacillati</taxon>
        <taxon>Actinomycetota</taxon>
        <taxon>Actinomycetes</taxon>
        <taxon>Propionibacteriales</taxon>
        <taxon>Nocardioidaceae</taxon>
        <taxon>Nocardioides</taxon>
    </lineage>
</organism>
<evidence type="ECO:0000313" key="1">
    <source>
        <dbReference type="EMBL" id="GGO86625.1"/>
    </source>
</evidence>
<dbReference type="RefSeq" id="WP_188782777.1">
    <property type="nucleotide sequence ID" value="NZ_BMNI01000001.1"/>
</dbReference>
<accession>A0ABQ2N7V9</accession>
<sequence length="174" mass="18373">MTSVLSLSDAKLHLNISVDTWNAEIEAFIAAAEAALEERVGPLQPRSRTDRVRGGGPALALYASPAISLTSVTEVGGVALTVADLSLHTSAGVVRFVHGGTFTGREYDVAYTAGRGTCPDDLMLAVKELVRHLWQSSQRGNGQRGGSAEVVPGAAYMFPNRVLELISPHLSVGF</sequence>
<dbReference type="Gene3D" id="1.10.3230.30">
    <property type="entry name" value="Phage gp6-like head-tail connector protein"/>
    <property type="match status" value="1"/>
</dbReference>
<evidence type="ECO:0008006" key="3">
    <source>
        <dbReference type="Google" id="ProtNLM"/>
    </source>
</evidence>
<dbReference type="Proteomes" id="UP000655410">
    <property type="component" value="Unassembled WGS sequence"/>
</dbReference>
<keyword evidence="2" id="KW-1185">Reference proteome</keyword>
<comment type="caution">
    <text evidence="1">The sequence shown here is derived from an EMBL/GenBank/DDBJ whole genome shotgun (WGS) entry which is preliminary data.</text>
</comment>
<reference evidence="2" key="1">
    <citation type="journal article" date="2019" name="Int. J. Syst. Evol. Microbiol.">
        <title>The Global Catalogue of Microorganisms (GCM) 10K type strain sequencing project: providing services to taxonomists for standard genome sequencing and annotation.</title>
        <authorList>
            <consortium name="The Broad Institute Genomics Platform"/>
            <consortium name="The Broad Institute Genome Sequencing Center for Infectious Disease"/>
            <person name="Wu L."/>
            <person name="Ma J."/>
        </authorList>
    </citation>
    <scope>NUCLEOTIDE SEQUENCE [LARGE SCALE GENOMIC DNA]</scope>
    <source>
        <strain evidence="2">CGMCC 4.7371</strain>
    </source>
</reference>
<name>A0ABQ2N7V9_9ACTN</name>
<gene>
    <name evidence="1" type="ORF">GCM10011584_09390</name>
</gene>
<protein>
    <recommendedName>
        <fullName evidence="3">Phage gp6-like head-tail connector protein</fullName>
    </recommendedName>
</protein>